<proteinExistence type="predicted"/>
<dbReference type="InterPro" id="IPR019219">
    <property type="entry name" value="DUF2130"/>
</dbReference>
<organism evidence="2 3">
    <name type="scientific">Mycoplasmoides fastidiosum</name>
    <dbReference type="NCBI Taxonomy" id="92758"/>
    <lineage>
        <taxon>Bacteria</taxon>
        <taxon>Bacillati</taxon>
        <taxon>Mycoplasmatota</taxon>
        <taxon>Mycoplasmoidales</taxon>
        <taxon>Mycoplasmoidaceae</taxon>
        <taxon>Mycoplasmoides</taxon>
    </lineage>
</organism>
<feature type="coiled-coil region" evidence="1">
    <location>
        <begin position="88"/>
        <end position="175"/>
    </location>
</feature>
<keyword evidence="1" id="KW-0175">Coiled coil</keyword>
<sequence length="485" mass="58147">MKRQIKIKLVDFDDEKTKFQLEDDAYRGDYFFIEDAINDLAKIDQKFFYRKLKITEEQFIKNKENEIAPQIIDKFKRSNEFLGLQQENFKLKNNLENNKKNLEILKENFRREIEDQKNQEIAQLREQIAALNNEIKNSEENKKVNIEKSVAEIKLRLANDYQKQFNDRIEELRNKDIKEFEEKLNKNTNERLAPLREEWERIRNELNSKINEDAKHIKELETALQSRANWGRNIQAIGQDLEQYVKDEFEKYFPFANEQHNQPKLTPQKIHEEGRADFLFECFDDEKKRSLSAVIECKTESELSGSRTKNSDHYNQVLRDAEKLKTDYAILVTELEKERNFSILEVVPEKIHQAKIKLFIMRPNFLIPFLQLMTKINEIKKKYNKKNSKFELVENFDAKFQEFKDSILKNQIRHITSEFDDIEKQTNTIITSAKKIQEESLERIKSKFIQITKKFNDFEPKVKKYINNLEKNNITNKSFNNSEEE</sequence>
<dbReference type="Pfam" id="PF09903">
    <property type="entry name" value="DUF2130"/>
    <property type="match status" value="1"/>
</dbReference>
<evidence type="ECO:0000313" key="3">
    <source>
        <dbReference type="Proteomes" id="UP001240643"/>
    </source>
</evidence>
<keyword evidence="3" id="KW-1185">Reference proteome</keyword>
<dbReference type="EMBL" id="JAUSWO010000001">
    <property type="protein sequence ID" value="MDQ0513874.1"/>
    <property type="molecule type" value="Genomic_DNA"/>
</dbReference>
<evidence type="ECO:0000256" key="1">
    <source>
        <dbReference type="SAM" id="Coils"/>
    </source>
</evidence>
<accession>A0ABU0LYT5</accession>
<name>A0ABU0LYT5_9BACT</name>
<comment type="caution">
    <text evidence="2">The sequence shown here is derived from an EMBL/GenBank/DDBJ whole genome shotgun (WGS) entry which is preliminary data.</text>
</comment>
<dbReference type="RefSeq" id="WP_256547432.1">
    <property type="nucleotide sequence ID" value="NZ_CP101809.1"/>
</dbReference>
<evidence type="ECO:0008006" key="4">
    <source>
        <dbReference type="Google" id="ProtNLM"/>
    </source>
</evidence>
<evidence type="ECO:0000313" key="2">
    <source>
        <dbReference type="EMBL" id="MDQ0513874.1"/>
    </source>
</evidence>
<protein>
    <recommendedName>
        <fullName evidence="4">DUF2130 domain-containing protein</fullName>
    </recommendedName>
</protein>
<reference evidence="2" key="1">
    <citation type="submission" date="2023-07" db="EMBL/GenBank/DDBJ databases">
        <title>Genomic Encyclopedia of Type Strains, Phase IV (KMG-IV): sequencing the most valuable type-strain genomes for metagenomic binning, comparative biology and taxonomic classification.</title>
        <authorList>
            <person name="Goeker M."/>
        </authorList>
    </citation>
    <scope>NUCLEOTIDE SEQUENCE [LARGE SCALE GENOMIC DNA]</scope>
    <source>
        <strain evidence="2">DSM 21204</strain>
    </source>
</reference>
<gene>
    <name evidence="2" type="ORF">J2Z62_000312</name>
</gene>
<dbReference type="SUPFAM" id="SSF58113">
    <property type="entry name" value="Apolipoprotein A-I"/>
    <property type="match status" value="1"/>
</dbReference>
<dbReference type="Proteomes" id="UP001240643">
    <property type="component" value="Unassembled WGS sequence"/>
</dbReference>